<dbReference type="EMBL" id="FOFG01000006">
    <property type="protein sequence ID" value="SEQ60143.1"/>
    <property type="molecule type" value="Genomic_DNA"/>
</dbReference>
<protein>
    <submittedName>
        <fullName evidence="1">Uncharacterized protein</fullName>
    </submittedName>
</protein>
<reference evidence="1 2" key="1">
    <citation type="submission" date="2016-10" db="EMBL/GenBank/DDBJ databases">
        <authorList>
            <person name="de Groot N.N."/>
        </authorList>
    </citation>
    <scope>NUCLEOTIDE SEQUENCE [LARGE SCALE GENOMIC DNA]</scope>
    <source>
        <strain evidence="1 2">A52C2</strain>
    </source>
</reference>
<dbReference type="STRING" id="1855383.SAMN05216548_1061"/>
<accession>A0A1H9HCU1</accession>
<keyword evidence="2" id="KW-1185">Reference proteome</keyword>
<evidence type="ECO:0000313" key="1">
    <source>
        <dbReference type="EMBL" id="SEQ60143.1"/>
    </source>
</evidence>
<organism evidence="1 2">
    <name type="scientific">Faunimonas pinastri</name>
    <dbReference type="NCBI Taxonomy" id="1855383"/>
    <lineage>
        <taxon>Bacteria</taxon>
        <taxon>Pseudomonadati</taxon>
        <taxon>Pseudomonadota</taxon>
        <taxon>Alphaproteobacteria</taxon>
        <taxon>Hyphomicrobiales</taxon>
        <taxon>Afifellaceae</taxon>
        <taxon>Faunimonas</taxon>
    </lineage>
</organism>
<proteinExistence type="predicted"/>
<evidence type="ECO:0000313" key="2">
    <source>
        <dbReference type="Proteomes" id="UP000199647"/>
    </source>
</evidence>
<gene>
    <name evidence="1" type="ORF">SAMN05216548_1061</name>
</gene>
<dbReference type="RefSeq" id="WP_092496380.1">
    <property type="nucleotide sequence ID" value="NZ_FOFG01000006.1"/>
</dbReference>
<dbReference type="Proteomes" id="UP000199647">
    <property type="component" value="Unassembled WGS sequence"/>
</dbReference>
<dbReference type="AlphaFoldDB" id="A0A1H9HCU1"/>
<name>A0A1H9HCU1_9HYPH</name>
<sequence>MTKKAKAVRPPIEKIATVYDEATGSWFDVFSFVTIRGELAELTVLRATNESRSSFESSF</sequence>